<sequence>MKIHILVAAFLIGTATITSQEVKKDTVPENEEQLSENDSIMETIYLDDVIISRHKLSYEDQKAYLLLQSRVYKVYPFAKIASERLTMLDNNMAKLKTSREKKKYYKIVEDYIENEFTDKLKKLSRKQGQILVKLVYRQTGKNVYSLIKDYKSGFKAFVYNNTGKMFDIDIKRGYDPQSVNEDYLIEGILDRAFKSGRLVRQNPYTPWDIDKLDDLWIQRAEDQAAKKEEN</sequence>
<accession>A0A972FXX2</accession>
<organism evidence="1 2">
    <name type="scientific">Flavobacterium silvaticum</name>
    <dbReference type="NCBI Taxonomy" id="1852020"/>
    <lineage>
        <taxon>Bacteria</taxon>
        <taxon>Pseudomonadati</taxon>
        <taxon>Bacteroidota</taxon>
        <taxon>Flavobacteriia</taxon>
        <taxon>Flavobacteriales</taxon>
        <taxon>Flavobacteriaceae</taxon>
        <taxon>Flavobacterium</taxon>
    </lineage>
</organism>
<evidence type="ECO:0000313" key="1">
    <source>
        <dbReference type="EMBL" id="NMH26871.1"/>
    </source>
</evidence>
<evidence type="ECO:0000313" key="2">
    <source>
        <dbReference type="Proteomes" id="UP000712080"/>
    </source>
</evidence>
<gene>
    <name evidence="1" type="ORF">G6047_02400</name>
</gene>
<comment type="caution">
    <text evidence="1">The sequence shown here is derived from an EMBL/GenBank/DDBJ whole genome shotgun (WGS) entry which is preliminary data.</text>
</comment>
<keyword evidence="2" id="KW-1185">Reference proteome</keyword>
<protein>
    <submittedName>
        <fullName evidence="1">DUF4294 domain-containing protein</fullName>
    </submittedName>
</protein>
<dbReference type="Pfam" id="PF14127">
    <property type="entry name" value="DUF4294"/>
    <property type="match status" value="1"/>
</dbReference>
<dbReference type="InterPro" id="IPR025636">
    <property type="entry name" value="DUF4294"/>
</dbReference>
<dbReference type="RefSeq" id="WP_169525880.1">
    <property type="nucleotide sequence ID" value="NZ_JAAMPU010000097.1"/>
</dbReference>
<proteinExistence type="predicted"/>
<dbReference type="EMBL" id="JAAMPU010000097">
    <property type="protein sequence ID" value="NMH26871.1"/>
    <property type="molecule type" value="Genomic_DNA"/>
</dbReference>
<dbReference type="Proteomes" id="UP000712080">
    <property type="component" value="Unassembled WGS sequence"/>
</dbReference>
<dbReference type="AlphaFoldDB" id="A0A972FXX2"/>
<name>A0A972FXX2_9FLAO</name>
<reference evidence="1" key="1">
    <citation type="submission" date="2020-02" db="EMBL/GenBank/DDBJ databases">
        <title>Flavobacterium sp. genome.</title>
        <authorList>
            <person name="Jung H.S."/>
            <person name="Baek J.H."/>
            <person name="Jeon C.O."/>
        </authorList>
    </citation>
    <scope>NUCLEOTIDE SEQUENCE</scope>
    <source>
        <strain evidence="1">SE-s28</strain>
    </source>
</reference>